<accession>A0A6N8F6U2</accession>
<feature type="transmembrane region" description="Helical" evidence="1">
    <location>
        <begin position="6"/>
        <end position="25"/>
    </location>
</feature>
<sequence>MTKFRLTSQVLLAIFTTIATYYFLVPIDNIGPGIPHFDKFAHFIVFFSLSFFFMNGVSENVKTTLIVALVYGATIELLQGSLPYRSASLPDLIADMVGAIAYLLLHPKLLAFFKAK</sequence>
<dbReference type="RefSeq" id="WP_155695487.1">
    <property type="nucleotide sequence ID" value="NZ_WOCD01000003.1"/>
</dbReference>
<reference evidence="3 4" key="1">
    <citation type="submission" date="2019-11" db="EMBL/GenBank/DDBJ databases">
        <title>P. haliotis isolates from Z. marina roots.</title>
        <authorList>
            <person name="Cohen M."/>
            <person name="Jospin G."/>
            <person name="Eisen J.A."/>
            <person name="Coil D.A."/>
        </authorList>
    </citation>
    <scope>NUCLEOTIDE SEQUENCE [LARGE SCALE GENOMIC DNA]</scope>
    <source>
        <strain evidence="3 4">UCD-MCMsp1aY</strain>
    </source>
</reference>
<evidence type="ECO:0000313" key="3">
    <source>
        <dbReference type="EMBL" id="MUH72295.1"/>
    </source>
</evidence>
<evidence type="ECO:0000313" key="4">
    <source>
        <dbReference type="Proteomes" id="UP000439994"/>
    </source>
</evidence>
<keyword evidence="1" id="KW-0472">Membrane</keyword>
<comment type="caution">
    <text evidence="3">The sequence shown here is derived from an EMBL/GenBank/DDBJ whole genome shotgun (WGS) entry which is preliminary data.</text>
</comment>
<dbReference type="Proteomes" id="UP000439994">
    <property type="component" value="Unassembled WGS sequence"/>
</dbReference>
<proteinExistence type="predicted"/>
<dbReference type="Pfam" id="PF04892">
    <property type="entry name" value="VanZ"/>
    <property type="match status" value="1"/>
</dbReference>
<dbReference type="AlphaFoldDB" id="A0A6N8F6U2"/>
<dbReference type="OrthoDB" id="8564037at2"/>
<evidence type="ECO:0000256" key="1">
    <source>
        <dbReference type="SAM" id="Phobius"/>
    </source>
</evidence>
<gene>
    <name evidence="3" type="ORF">GNP35_07280</name>
</gene>
<name>A0A6N8F6U2_9GAMM</name>
<evidence type="ECO:0000259" key="2">
    <source>
        <dbReference type="Pfam" id="PF04892"/>
    </source>
</evidence>
<dbReference type="EMBL" id="WOCD01000003">
    <property type="protein sequence ID" value="MUH72295.1"/>
    <property type="molecule type" value="Genomic_DNA"/>
</dbReference>
<dbReference type="InterPro" id="IPR006976">
    <property type="entry name" value="VanZ-like"/>
</dbReference>
<keyword evidence="1" id="KW-0812">Transmembrane</keyword>
<organism evidence="3 4">
    <name type="scientific">Psychrosphaera haliotis</name>
    <dbReference type="NCBI Taxonomy" id="555083"/>
    <lineage>
        <taxon>Bacteria</taxon>
        <taxon>Pseudomonadati</taxon>
        <taxon>Pseudomonadota</taxon>
        <taxon>Gammaproteobacteria</taxon>
        <taxon>Alteromonadales</taxon>
        <taxon>Pseudoalteromonadaceae</taxon>
        <taxon>Psychrosphaera</taxon>
    </lineage>
</organism>
<keyword evidence="1" id="KW-1133">Transmembrane helix</keyword>
<dbReference type="NCBIfam" id="NF037970">
    <property type="entry name" value="vanZ_1"/>
    <property type="match status" value="1"/>
</dbReference>
<keyword evidence="4" id="KW-1185">Reference proteome</keyword>
<protein>
    <recommendedName>
        <fullName evidence="2">VanZ-like domain-containing protein</fullName>
    </recommendedName>
</protein>
<feature type="transmembrane region" description="Helical" evidence="1">
    <location>
        <begin position="63"/>
        <end position="80"/>
    </location>
</feature>
<feature type="domain" description="VanZ-like" evidence="2">
    <location>
        <begin position="10"/>
        <end position="105"/>
    </location>
</feature>
<feature type="transmembrane region" description="Helical" evidence="1">
    <location>
        <begin position="37"/>
        <end position="57"/>
    </location>
</feature>
<dbReference type="PANTHER" id="PTHR28008">
    <property type="entry name" value="DOMAIN PROTEIN, PUTATIVE (AFU_ORTHOLOGUE AFUA_3G10980)-RELATED"/>
    <property type="match status" value="1"/>
</dbReference>
<feature type="transmembrane region" description="Helical" evidence="1">
    <location>
        <begin position="92"/>
        <end position="113"/>
    </location>
</feature>
<dbReference type="PANTHER" id="PTHR28008:SF1">
    <property type="entry name" value="DOMAIN PROTEIN, PUTATIVE (AFU_ORTHOLOGUE AFUA_3G10980)-RELATED"/>
    <property type="match status" value="1"/>
</dbReference>